<protein>
    <submittedName>
        <fullName evidence="3">Uncharacterized protein</fullName>
    </submittedName>
</protein>
<comment type="caution">
    <text evidence="3">The sequence shown here is derived from an EMBL/GenBank/DDBJ whole genome shotgun (WGS) entry which is preliminary data.</text>
</comment>
<dbReference type="EMBL" id="JAUKTV010000002">
    <property type="protein sequence ID" value="KAK0744959.1"/>
    <property type="molecule type" value="Genomic_DNA"/>
</dbReference>
<name>A0AA40K3V1_9PEZI</name>
<dbReference type="AlphaFoldDB" id="A0AA40K3V1"/>
<reference evidence="3" key="1">
    <citation type="submission" date="2023-06" db="EMBL/GenBank/DDBJ databases">
        <title>Genome-scale phylogeny and comparative genomics of the fungal order Sordariales.</title>
        <authorList>
            <consortium name="Lawrence Berkeley National Laboratory"/>
            <person name="Hensen N."/>
            <person name="Bonometti L."/>
            <person name="Westerberg I."/>
            <person name="Brannstrom I.O."/>
            <person name="Guillou S."/>
            <person name="Cros-Aarteil S."/>
            <person name="Calhoun S."/>
            <person name="Haridas S."/>
            <person name="Kuo A."/>
            <person name="Mondo S."/>
            <person name="Pangilinan J."/>
            <person name="Riley R."/>
            <person name="Labutti K."/>
            <person name="Andreopoulos B."/>
            <person name="Lipzen A."/>
            <person name="Chen C."/>
            <person name="Yanf M."/>
            <person name="Daum C."/>
            <person name="Ng V."/>
            <person name="Clum A."/>
            <person name="Steindorff A."/>
            <person name="Ohm R."/>
            <person name="Martin F."/>
            <person name="Silar P."/>
            <person name="Natvig D."/>
            <person name="Lalanne C."/>
            <person name="Gautier V."/>
            <person name="Ament-Velasquez S.L."/>
            <person name="Kruys A."/>
            <person name="Hutchinson M.I."/>
            <person name="Powell A.J."/>
            <person name="Barry K."/>
            <person name="Miller A.N."/>
            <person name="Grigoriev I.V."/>
            <person name="Debuchy R."/>
            <person name="Gladieux P."/>
            <person name="Thoren M.H."/>
            <person name="Johannesson H."/>
        </authorList>
    </citation>
    <scope>NUCLEOTIDE SEQUENCE</scope>
    <source>
        <strain evidence="3">CBS 540.89</strain>
    </source>
</reference>
<keyword evidence="4" id="KW-1185">Reference proteome</keyword>
<proteinExistence type="predicted"/>
<feature type="chain" id="PRO_5041412200" evidence="2">
    <location>
        <begin position="24"/>
        <end position="107"/>
    </location>
</feature>
<organism evidence="3 4">
    <name type="scientific">Apiosordaria backusii</name>
    <dbReference type="NCBI Taxonomy" id="314023"/>
    <lineage>
        <taxon>Eukaryota</taxon>
        <taxon>Fungi</taxon>
        <taxon>Dikarya</taxon>
        <taxon>Ascomycota</taxon>
        <taxon>Pezizomycotina</taxon>
        <taxon>Sordariomycetes</taxon>
        <taxon>Sordariomycetidae</taxon>
        <taxon>Sordariales</taxon>
        <taxon>Lasiosphaeriaceae</taxon>
        <taxon>Apiosordaria</taxon>
    </lineage>
</organism>
<feature type="signal peptide" evidence="2">
    <location>
        <begin position="1"/>
        <end position="23"/>
    </location>
</feature>
<sequence>MSNPHTLLQKLIIIVSNILPSLADLVAQHDELKSDIEAVARDLEAAPEEEVAAFLPSLTKLKAAFQRVNQELSKAQEKVASLLQIMEELVRFGQGVSEGLVTAARAA</sequence>
<feature type="coiled-coil region" evidence="1">
    <location>
        <begin position="22"/>
        <end position="85"/>
    </location>
</feature>
<accession>A0AA40K3V1</accession>
<evidence type="ECO:0000313" key="3">
    <source>
        <dbReference type="EMBL" id="KAK0744959.1"/>
    </source>
</evidence>
<evidence type="ECO:0000256" key="2">
    <source>
        <dbReference type="SAM" id="SignalP"/>
    </source>
</evidence>
<evidence type="ECO:0000256" key="1">
    <source>
        <dbReference type="SAM" id="Coils"/>
    </source>
</evidence>
<evidence type="ECO:0000313" key="4">
    <source>
        <dbReference type="Proteomes" id="UP001172159"/>
    </source>
</evidence>
<keyword evidence="1" id="KW-0175">Coiled coil</keyword>
<gene>
    <name evidence="3" type="ORF">B0T21DRAFT_408024</name>
</gene>
<dbReference type="Proteomes" id="UP001172159">
    <property type="component" value="Unassembled WGS sequence"/>
</dbReference>
<keyword evidence="2" id="KW-0732">Signal</keyword>